<dbReference type="AlphaFoldDB" id="A0A317F438"/>
<evidence type="ECO:0000313" key="2">
    <source>
        <dbReference type="Proteomes" id="UP000245391"/>
    </source>
</evidence>
<gene>
    <name evidence="1" type="ORF">DF947_10790</name>
</gene>
<comment type="caution">
    <text evidence="1">The sequence shown here is derived from an EMBL/GenBank/DDBJ whole genome shotgun (WGS) entry which is preliminary data.</text>
</comment>
<evidence type="ECO:0000313" key="1">
    <source>
        <dbReference type="EMBL" id="PWS32246.1"/>
    </source>
</evidence>
<accession>A0A317F438</accession>
<dbReference type="RefSeq" id="WP_109929693.1">
    <property type="nucleotide sequence ID" value="NZ_QGNY01000003.1"/>
</dbReference>
<name>A0A317F438_9SPHI</name>
<reference evidence="2" key="1">
    <citation type="submission" date="2018-05" db="EMBL/GenBank/DDBJ databases">
        <title>Pedobacter paludis sp. nov., isolated from wetland soil.</title>
        <authorList>
            <person name="Zhang Y."/>
        </authorList>
    </citation>
    <scope>NUCLEOTIDE SEQUENCE [LARGE SCALE GENOMIC DNA]</scope>
    <source>
        <strain evidence="2">R-8</strain>
    </source>
</reference>
<keyword evidence="2" id="KW-1185">Reference proteome</keyword>
<sequence>MKDLQELEQHVSETIIALRDKNWVAIVPPTQRKEAHTRFVEVRKGLLDAIYLCVDGLDAMQWLIDKESDPQPGIHAKSTNPEGIPYGTDQLLKMRLKALYLSAPQSIVDDVVKFIKMFEDEMRQQMAKMMYQKAELIERLKQHEKKGV</sequence>
<proteinExistence type="predicted"/>
<dbReference type="Proteomes" id="UP000245391">
    <property type="component" value="Unassembled WGS sequence"/>
</dbReference>
<protein>
    <submittedName>
        <fullName evidence="1">Uncharacterized protein</fullName>
    </submittedName>
</protein>
<organism evidence="1 2">
    <name type="scientific">Pedobacter paludis</name>
    <dbReference type="NCBI Taxonomy" id="2203212"/>
    <lineage>
        <taxon>Bacteria</taxon>
        <taxon>Pseudomonadati</taxon>
        <taxon>Bacteroidota</taxon>
        <taxon>Sphingobacteriia</taxon>
        <taxon>Sphingobacteriales</taxon>
        <taxon>Sphingobacteriaceae</taxon>
        <taxon>Pedobacter</taxon>
    </lineage>
</organism>
<dbReference type="EMBL" id="QGNY01000003">
    <property type="protein sequence ID" value="PWS32246.1"/>
    <property type="molecule type" value="Genomic_DNA"/>
</dbReference>